<protein>
    <recommendedName>
        <fullName evidence="11">Suppressor of cytokine signaling 3</fullName>
    </recommendedName>
</protein>
<accession>A0ABD1KTE6</accession>
<dbReference type="PROSITE" id="PS50001">
    <property type="entry name" value="SH2"/>
    <property type="match status" value="1"/>
</dbReference>
<evidence type="ECO:0000313" key="9">
    <source>
        <dbReference type="EMBL" id="KAL2102033.1"/>
    </source>
</evidence>
<dbReference type="InterPro" id="IPR036036">
    <property type="entry name" value="SOCS_box-like_dom_sf"/>
</dbReference>
<evidence type="ECO:0000256" key="6">
    <source>
        <dbReference type="PROSITE-ProRule" id="PRU00191"/>
    </source>
</evidence>
<evidence type="ECO:0000259" key="7">
    <source>
        <dbReference type="PROSITE" id="PS50001"/>
    </source>
</evidence>
<dbReference type="Gene3D" id="3.30.505.10">
    <property type="entry name" value="SH2 domain"/>
    <property type="match status" value="1"/>
</dbReference>
<keyword evidence="2" id="KW-0341">Growth regulation</keyword>
<evidence type="ECO:0008006" key="11">
    <source>
        <dbReference type="Google" id="ProtNLM"/>
    </source>
</evidence>
<dbReference type="GO" id="GO:0009968">
    <property type="term" value="P:negative regulation of signal transduction"/>
    <property type="evidence" value="ECO:0007669"/>
    <property type="project" value="UniProtKB-KW"/>
</dbReference>
<reference evidence="9 10" key="1">
    <citation type="submission" date="2024-09" db="EMBL/GenBank/DDBJ databases">
        <title>A chromosome-level genome assembly of Gray's grenadier anchovy, Coilia grayii.</title>
        <authorList>
            <person name="Fu Z."/>
        </authorList>
    </citation>
    <scope>NUCLEOTIDE SEQUENCE [LARGE SCALE GENOMIC DNA]</scope>
    <source>
        <strain evidence="9">G4</strain>
        <tissue evidence="9">Muscle</tissue>
    </source>
</reference>
<comment type="caution">
    <text evidence="9">The sequence shown here is derived from an EMBL/GenBank/DDBJ whole genome shotgun (WGS) entry which is preliminary data.</text>
</comment>
<evidence type="ECO:0000256" key="4">
    <source>
        <dbReference type="ARBA" id="ARBA00022786"/>
    </source>
</evidence>
<dbReference type="InterPro" id="IPR036860">
    <property type="entry name" value="SH2_dom_sf"/>
</dbReference>
<dbReference type="PANTHER" id="PTHR10155">
    <property type="entry name" value="PHOSPHATIDYLINOSITOL 3-KINASE REGULATORY SUBUNIT"/>
    <property type="match status" value="1"/>
</dbReference>
<dbReference type="Proteomes" id="UP001591681">
    <property type="component" value="Unassembled WGS sequence"/>
</dbReference>
<dbReference type="PANTHER" id="PTHR10155:SF11">
    <property type="entry name" value="SUPPRESSOR OF CYTOKINE SIGNALING 3"/>
    <property type="match status" value="1"/>
</dbReference>
<dbReference type="SUPFAM" id="SSF55550">
    <property type="entry name" value="SH2 domain"/>
    <property type="match status" value="1"/>
</dbReference>
<keyword evidence="3" id="KW-0734">Signal transduction inhibitor</keyword>
<feature type="domain" description="SOCS box" evidence="8">
    <location>
        <begin position="252"/>
        <end position="299"/>
    </location>
</feature>
<keyword evidence="5 6" id="KW-0727">SH2 domain</keyword>
<evidence type="ECO:0000256" key="5">
    <source>
        <dbReference type="ARBA" id="ARBA00022999"/>
    </source>
</evidence>
<keyword evidence="10" id="KW-1185">Reference proteome</keyword>
<dbReference type="PROSITE" id="PS50225">
    <property type="entry name" value="SOCS"/>
    <property type="match status" value="1"/>
</dbReference>
<evidence type="ECO:0000256" key="3">
    <source>
        <dbReference type="ARBA" id="ARBA00022700"/>
    </source>
</evidence>
<evidence type="ECO:0000259" key="8">
    <source>
        <dbReference type="PROSITE" id="PS50225"/>
    </source>
</evidence>
<dbReference type="InterPro" id="IPR001496">
    <property type="entry name" value="SOCS_box"/>
</dbReference>
<dbReference type="Gene3D" id="1.10.750.20">
    <property type="entry name" value="SOCS box"/>
    <property type="match status" value="1"/>
</dbReference>
<sequence>MIPVDIIITAEKQSDNIYFSALNPDAKVSQGCVLSPHLSSLFTNGCFLYMALTRQSADATTVVSLIKDKSGEKSFQSEKTVWSKYPSSKLRITEKGTLTTITFGKTMVRQSIPMTDNSQRPPLRCKTFTGMRQHQLIMHTLSKLQQSGFYWGAINGREAQSLLEGQAAGTFLLRDSSDAHHFFTLSVRTQRGTKNLRVQCDSNSFWLESDPHSQTQPRFDCMLKMIHHYMPHGDSHTPSCYICSDAGKIPLVLRRPLTCGLTSLKHLCRKTVNGHQEVCVEREHLPLRIQEFLQEYDAPI</sequence>
<dbReference type="InterPro" id="IPR000980">
    <property type="entry name" value="SH2"/>
</dbReference>
<dbReference type="EMBL" id="JBHFQA010000003">
    <property type="protein sequence ID" value="KAL2102033.1"/>
    <property type="molecule type" value="Genomic_DNA"/>
</dbReference>
<evidence type="ECO:0000256" key="2">
    <source>
        <dbReference type="ARBA" id="ARBA00022604"/>
    </source>
</evidence>
<evidence type="ECO:0000313" key="10">
    <source>
        <dbReference type="Proteomes" id="UP001591681"/>
    </source>
</evidence>
<proteinExistence type="predicted"/>
<comment type="pathway">
    <text evidence="1">Protein modification; protein ubiquitination.</text>
</comment>
<dbReference type="SMART" id="SM00969">
    <property type="entry name" value="SOCS_box"/>
    <property type="match status" value="1"/>
</dbReference>
<organism evidence="9 10">
    <name type="scientific">Coilia grayii</name>
    <name type="common">Gray's grenadier anchovy</name>
    <dbReference type="NCBI Taxonomy" id="363190"/>
    <lineage>
        <taxon>Eukaryota</taxon>
        <taxon>Metazoa</taxon>
        <taxon>Chordata</taxon>
        <taxon>Craniata</taxon>
        <taxon>Vertebrata</taxon>
        <taxon>Euteleostomi</taxon>
        <taxon>Actinopterygii</taxon>
        <taxon>Neopterygii</taxon>
        <taxon>Teleostei</taxon>
        <taxon>Clupei</taxon>
        <taxon>Clupeiformes</taxon>
        <taxon>Clupeoidei</taxon>
        <taxon>Engraulidae</taxon>
        <taxon>Coilinae</taxon>
        <taxon>Coilia</taxon>
    </lineage>
</organism>
<gene>
    <name evidence="9" type="ORF">ACEWY4_003794</name>
</gene>
<dbReference type="AlphaFoldDB" id="A0ABD1KTE6"/>
<dbReference type="SUPFAM" id="SSF158235">
    <property type="entry name" value="SOCS box-like"/>
    <property type="match status" value="1"/>
</dbReference>
<keyword evidence="4" id="KW-0833">Ubl conjugation pathway</keyword>
<feature type="domain" description="SH2" evidence="7">
    <location>
        <begin position="149"/>
        <end position="257"/>
    </location>
</feature>
<dbReference type="SMART" id="SM00252">
    <property type="entry name" value="SH2"/>
    <property type="match status" value="1"/>
</dbReference>
<evidence type="ECO:0000256" key="1">
    <source>
        <dbReference type="ARBA" id="ARBA00004906"/>
    </source>
</evidence>
<dbReference type="Pfam" id="PF00017">
    <property type="entry name" value="SH2"/>
    <property type="match status" value="1"/>
</dbReference>
<name>A0ABD1KTE6_9TELE</name>